<dbReference type="InterPro" id="IPR036291">
    <property type="entry name" value="NAD(P)-bd_dom_sf"/>
</dbReference>
<dbReference type="InterPro" id="IPR001227">
    <property type="entry name" value="Ac_transferase_dom_sf"/>
</dbReference>
<dbReference type="InterPro" id="IPR016039">
    <property type="entry name" value="Thiolase-like"/>
</dbReference>
<dbReference type="Gene3D" id="3.40.50.1820">
    <property type="entry name" value="alpha/beta hydrolase"/>
    <property type="match status" value="1"/>
</dbReference>
<dbReference type="Pfam" id="PF00109">
    <property type="entry name" value="ketoacyl-synt"/>
    <property type="match status" value="1"/>
</dbReference>
<dbReference type="InterPro" id="IPR014043">
    <property type="entry name" value="Acyl_transferase_dom"/>
</dbReference>
<dbReference type="PROSITE" id="PS52019">
    <property type="entry name" value="PKS_MFAS_DH"/>
    <property type="match status" value="1"/>
</dbReference>
<feature type="region of interest" description="N-terminal hotdog fold" evidence="2">
    <location>
        <begin position="838"/>
        <end position="958"/>
    </location>
</feature>
<dbReference type="InterPro" id="IPR029058">
    <property type="entry name" value="AB_hydrolase_fold"/>
</dbReference>
<dbReference type="InterPro" id="IPR013149">
    <property type="entry name" value="ADH-like_C"/>
</dbReference>
<dbReference type="SMART" id="SM00825">
    <property type="entry name" value="PKS_KS"/>
    <property type="match status" value="1"/>
</dbReference>
<dbReference type="SUPFAM" id="SSF53474">
    <property type="entry name" value="alpha/beta-Hydrolases"/>
    <property type="match status" value="1"/>
</dbReference>
<keyword evidence="1" id="KW-0511">Multifunctional enzyme</keyword>
<dbReference type="SUPFAM" id="SSF53901">
    <property type="entry name" value="Thiolase-like"/>
    <property type="match status" value="2"/>
</dbReference>
<organism evidence="5 6">
    <name type="scientific">Sitophilus oryzae</name>
    <name type="common">Rice weevil</name>
    <name type="synonym">Curculio oryzae</name>
    <dbReference type="NCBI Taxonomy" id="7048"/>
    <lineage>
        <taxon>Eukaryota</taxon>
        <taxon>Metazoa</taxon>
        <taxon>Ecdysozoa</taxon>
        <taxon>Arthropoda</taxon>
        <taxon>Hexapoda</taxon>
        <taxon>Insecta</taxon>
        <taxon>Pterygota</taxon>
        <taxon>Neoptera</taxon>
        <taxon>Endopterygota</taxon>
        <taxon>Coleoptera</taxon>
        <taxon>Polyphaga</taxon>
        <taxon>Cucujiformia</taxon>
        <taxon>Curculionidae</taxon>
        <taxon>Dryophthorinae</taxon>
        <taxon>Sitophilus</taxon>
    </lineage>
</organism>
<evidence type="ECO:0000259" key="4">
    <source>
        <dbReference type="PROSITE" id="PS52019"/>
    </source>
</evidence>
<feature type="domain" description="PKS/mFAS DH" evidence="4">
    <location>
        <begin position="838"/>
        <end position="1116"/>
    </location>
</feature>
<dbReference type="InterPro" id="IPR014031">
    <property type="entry name" value="Ketoacyl_synth_C"/>
</dbReference>
<dbReference type="Pfam" id="PF02801">
    <property type="entry name" value="Ketoacyl-synt_C"/>
    <property type="match status" value="1"/>
</dbReference>
<proteinExistence type="predicted"/>
<dbReference type="OrthoDB" id="329835at2759"/>
<dbReference type="SUPFAM" id="SSF55048">
    <property type="entry name" value="Probable ACP-binding domain of malonyl-CoA ACP transacylase"/>
    <property type="match status" value="1"/>
</dbReference>
<dbReference type="InterPro" id="IPR032821">
    <property type="entry name" value="PKS_assoc"/>
</dbReference>
<dbReference type="InterPro" id="IPR016036">
    <property type="entry name" value="Malonyl_transacylase_ACP-bd"/>
</dbReference>
<feature type="active site" description="Proton donor; for dehydratase activity" evidence="2">
    <location>
        <position position="1024"/>
    </location>
</feature>
<dbReference type="InterPro" id="IPR042104">
    <property type="entry name" value="PKS_dehydratase_sf"/>
</dbReference>
<dbReference type="GO" id="GO:0004312">
    <property type="term" value="F:fatty acid synthase activity"/>
    <property type="evidence" value="ECO:0007669"/>
    <property type="project" value="TreeGrafter"/>
</dbReference>
<dbReference type="Gene3D" id="3.90.180.10">
    <property type="entry name" value="Medium-chain alcohol dehydrogenases, catalytic domain"/>
    <property type="match status" value="1"/>
</dbReference>
<dbReference type="SUPFAM" id="SSF51735">
    <property type="entry name" value="NAD(P)-binding Rossmann-fold domains"/>
    <property type="match status" value="1"/>
</dbReference>
<dbReference type="Pfam" id="PF16197">
    <property type="entry name" value="KAsynt_C_assoc"/>
    <property type="match status" value="1"/>
</dbReference>
<name>A0A6J2YDS8_SITOR</name>
<sequence length="2141" mass="240481">MINPEMKIVDEDVVISGIGGYFPQSTNFEEFGKHLLDNDNLIEDRWKEGMKGIVNKFGVIQKEYFDNAYFGIHRQQCTYMDPMQRLILERTFEALIDAGVNPVEVRGKRIGVFMGSCIGESDNLFMESVVSGFGIVGHSRAMMSNRVSYWLNLNGPSVAYNSSWIGGMEMLRMAYESIKTGQCEAAIVGTGNVSLNSEIQWIYNDMGFLSPDGVTRAFDVEANGYARADGVVVFFLQKASAARRSYASIEHIGTRFDGNGEGNILNTTVPNLVEFLNEFYETSPVKPEEIQFLETYGSGLKDLDEKELNALDQVYGKNSKEPLLIGSVKTNAGHSEASSVMFSIAKVLVAMEHDKIPANLHFKTPNPNAKGLVEGRMEVVTENREWKPKYAAVNALGVTSFYGHVILKANQKEKSKVTDNFPRLAIASTRTEEGIKDILEKVKTYENDDEYFQLMQELFAKPILGHLYRGYTLVGASEPKEEFVYHQGTKRPVWFVYSGMGSQWNSMVSDFMKIPIFASAINNCHNVLLPKGVNLLEVISSDDKTIFDNILNSFVGIAAMQIALTDLLRAIGIEPDGLIGHSVGELGCAYADGCLTAEQMILSAYSRGRASLDAELIPGMMAAIGVGYNAIKDKLPPSIEVACHNGPDSATLSGPREDMEKYVATLQEQGTFARLVNVANIAYHSRYIKPAAPYLLKYLKDVIPNAVKRSPKWISTSNLEKDWNTELAEHSSAEYHTNNLLSSVYFEEGLKHIPKDAILIEIAPHGLLQAILKRSLKSCINIPLTQRGCKSGVEFLLTAYGKMYLNGMDIEVSNIYPKKDYPVGRGTHSLAPICHWSHIETWRTGFEDTLYSSSTRSDIEVTLNSEEFRECVGHQMNNNIILPSSFYLNTVYQIMSNVIGGQKQILFENLHFKKPITIPKIGLVSLHVLIEKGSGDFEITSNGEIIVTGKISFPQPTDKYMVEPVELEVLENSVELSSQDFYSELQHRGYKYDGAFRNIKSLTLTEDGSSAVVQWDNRWIILLDSMMQQQFFKVGERYQEVHIPKFIQKICIDLNLVPSKPTDLAVNYEYSTKVISAVGLQIIGMKTALFEKESGNGYIDSLEYVPLNKNISLNIEAGIYVALQLLLANFSQEYLTDVVITEIEAEESLLKYINNALTQYPQLSSSVTSLKDISQIANKQENPTLIVFNDYINDKLVELLVESNFFLLIKSNKEIISYPKVVSIFDFSYNGENYAVVRKSNDSEVIVVAVKDNTLTFKDFKTASAPWVSELYSAIQSALISNKRVFLISSVVPVEGFSNFVRMLRSQPKMDCLRVLFNLDTNLKLDQNKIFRKDLTLTVIKNGIFTSYLPISVKFKENANLPTNTSNLIKDSDTTVAYLALNRSDETLNVINEREELGILDYSGVNSENKNIMGLAAFDKDNSKLIMDPILKWEIPSYYSLEDGATIPYAYAVASYILHVKGQLKHGDTVLIHAGCSPIGMATISVALGYGCKIFTTISTDYQYEVIRKHFPNLTDYQILNSENSSFEPFIMNYTGGNGANLIVNCLSGNLLSSSLNCVASFGKFIQLGQYDLEDNSIGMYCFLRNVSFFTVDVTSLLQQSDDVKQEIRKTIIDGLENYLIRPLWRTLYESQDFEKILRDLGKSSNIGKALIEINNLSVNKLNMKYPHRFICDPKKSYLVYGDSADSWIDMTEWLVLRGAKRIVISTNTKVQQNYINRRLSLLEYNFNCELIFAPAKAGTREGAAELLSEVYYLGPIHSVFVLPVNKNSDVGYFNAVQHLDNALRTIAPKAIFVNFVIAAAGTTQRRADAGFATYNVQCLEDLEFSYSLENLDDVIYYNVKNAFINNAQLDDSKQESQQALYKKLALLLPNSPDILHQQFEDAPKVPEIVQITTEGPMEIRELAPLFIIPGLNTEAEIEKFARQLFVPAFCAVLPSDPYNVKDLAEIFTEQIYKIWPRTFFNIVGVSWGGVLVTEIARILDRRYKANIYVYYIDGAPFTLQSTIKLLGSGVDFEVNLLSRIFNNDDPQVVSKLQSAPDWVSRVNYLINIYKNDAIDNNILKESISLLRNRLMDVITYGPDEHLVTGTIHLIRSTDCSQFDNCELTSYCKQTPQVLLVPGDHLTIISRRETADYINETFQLR</sequence>
<dbReference type="CDD" id="cd00833">
    <property type="entry name" value="PKS"/>
    <property type="match status" value="1"/>
</dbReference>
<dbReference type="SMART" id="SM00827">
    <property type="entry name" value="PKS_AT"/>
    <property type="match status" value="1"/>
</dbReference>
<dbReference type="InterPro" id="IPR016035">
    <property type="entry name" value="Acyl_Trfase/lysoPLipase"/>
</dbReference>
<evidence type="ECO:0000259" key="3">
    <source>
        <dbReference type="PROSITE" id="PS52004"/>
    </source>
</evidence>
<dbReference type="Gene3D" id="3.30.70.3290">
    <property type="match status" value="1"/>
</dbReference>
<dbReference type="Proteomes" id="UP000504635">
    <property type="component" value="Unplaced"/>
</dbReference>
<dbReference type="PANTHER" id="PTHR43775:SF23">
    <property type="entry name" value="FATTY ACID SYNTHASE 3"/>
    <property type="match status" value="1"/>
</dbReference>
<dbReference type="Gene3D" id="3.40.47.10">
    <property type="match status" value="1"/>
</dbReference>
<dbReference type="PROSITE" id="PS52004">
    <property type="entry name" value="KS3_2"/>
    <property type="match status" value="1"/>
</dbReference>
<feature type="region of interest" description="C-terminal hotdog fold" evidence="2">
    <location>
        <begin position="973"/>
        <end position="1116"/>
    </location>
</feature>
<reference evidence="6 7" key="1">
    <citation type="submission" date="2025-04" db="UniProtKB">
        <authorList>
            <consortium name="RefSeq"/>
        </authorList>
    </citation>
    <scope>IDENTIFICATION</scope>
    <source>
        <tissue evidence="6 7">Gonads</tissue>
    </source>
</reference>
<dbReference type="InterPro" id="IPR049900">
    <property type="entry name" value="PKS_mFAS_DH"/>
</dbReference>
<dbReference type="UniPathway" id="UPA00094"/>
<dbReference type="Pfam" id="PF00698">
    <property type="entry name" value="Acyl_transf_1"/>
    <property type="match status" value="1"/>
</dbReference>
<dbReference type="InterPro" id="IPR050091">
    <property type="entry name" value="PKS_NRPS_Biosynth_Enz"/>
</dbReference>
<dbReference type="InterPro" id="IPR014030">
    <property type="entry name" value="Ketoacyl_synth_N"/>
</dbReference>
<accession>A0A6J2YDS8</accession>
<feature type="active site" description="Proton acceptor; for dehydratase activity" evidence="2">
    <location>
        <position position="874"/>
    </location>
</feature>
<gene>
    <name evidence="6 7" type="primary">LOC115886869</name>
</gene>
<dbReference type="KEGG" id="soy:115886869"/>
<keyword evidence="5" id="KW-1185">Reference proteome</keyword>
<dbReference type="GeneID" id="115886869"/>
<evidence type="ECO:0000313" key="7">
    <source>
        <dbReference type="RefSeq" id="XP_030762054.1"/>
    </source>
</evidence>
<protein>
    <submittedName>
        <fullName evidence="6 7">Fatty acid synthase-like</fullName>
    </submittedName>
</protein>
<dbReference type="PANTHER" id="PTHR43775">
    <property type="entry name" value="FATTY ACID SYNTHASE"/>
    <property type="match status" value="1"/>
</dbReference>
<dbReference type="Gene3D" id="3.40.366.10">
    <property type="entry name" value="Malonyl-Coenzyme A Acyl Carrier Protein, domain 2"/>
    <property type="match status" value="1"/>
</dbReference>
<dbReference type="RefSeq" id="XP_030762053.1">
    <property type="nucleotide sequence ID" value="XM_030906193.1"/>
</dbReference>
<evidence type="ECO:0000313" key="5">
    <source>
        <dbReference type="Proteomes" id="UP000504635"/>
    </source>
</evidence>
<dbReference type="GO" id="GO:0006633">
    <property type="term" value="P:fatty acid biosynthetic process"/>
    <property type="evidence" value="ECO:0007669"/>
    <property type="project" value="UniProtKB-UniPathway"/>
</dbReference>
<dbReference type="CDD" id="cd05195">
    <property type="entry name" value="enoyl_red"/>
    <property type="match status" value="1"/>
</dbReference>
<dbReference type="InterPro" id="IPR020843">
    <property type="entry name" value="ER"/>
</dbReference>
<evidence type="ECO:0000256" key="2">
    <source>
        <dbReference type="PROSITE-ProRule" id="PRU01363"/>
    </source>
</evidence>
<dbReference type="InterPro" id="IPR020841">
    <property type="entry name" value="PKS_Beta-ketoAc_synthase_dom"/>
</dbReference>
<dbReference type="GO" id="GO:0016491">
    <property type="term" value="F:oxidoreductase activity"/>
    <property type="evidence" value="ECO:0007669"/>
    <property type="project" value="InterPro"/>
</dbReference>
<dbReference type="SUPFAM" id="SSF52151">
    <property type="entry name" value="FabD/lysophospholipase-like"/>
    <property type="match status" value="1"/>
</dbReference>
<dbReference type="Pfam" id="PF00107">
    <property type="entry name" value="ADH_zinc_N"/>
    <property type="match status" value="1"/>
</dbReference>
<dbReference type="Gene3D" id="3.10.129.110">
    <property type="entry name" value="Polyketide synthase dehydratase"/>
    <property type="match status" value="1"/>
</dbReference>
<evidence type="ECO:0000313" key="6">
    <source>
        <dbReference type="RefSeq" id="XP_030762053.1"/>
    </source>
</evidence>
<evidence type="ECO:0000256" key="1">
    <source>
        <dbReference type="ARBA" id="ARBA00023268"/>
    </source>
</evidence>
<dbReference type="RefSeq" id="XP_030762054.1">
    <property type="nucleotide sequence ID" value="XM_030906194.1"/>
</dbReference>
<feature type="domain" description="Ketosynthase family 3 (KS3)" evidence="3">
    <location>
        <begin position="10"/>
        <end position="409"/>
    </location>
</feature>
<dbReference type="SMART" id="SM00829">
    <property type="entry name" value="PKS_ER"/>
    <property type="match status" value="1"/>
</dbReference>